<evidence type="ECO:0000256" key="4">
    <source>
        <dbReference type="ARBA" id="ARBA00022729"/>
    </source>
</evidence>
<keyword evidence="3" id="KW-0245">EGF-like domain</keyword>
<keyword evidence="5" id="KW-0430">Lectin</keyword>
<dbReference type="GO" id="GO:0005524">
    <property type="term" value="F:ATP binding"/>
    <property type="evidence" value="ECO:0007669"/>
    <property type="project" value="UniProtKB-UniRule"/>
</dbReference>
<evidence type="ECO:0000256" key="3">
    <source>
        <dbReference type="ARBA" id="ARBA00022536"/>
    </source>
</evidence>
<dbReference type="InterPro" id="IPR001480">
    <property type="entry name" value="Bulb-type_lectin_dom"/>
</dbReference>
<keyword evidence="6" id="KW-1015">Disulfide bond</keyword>
<name>A0A833RRT0_9POAL</name>
<feature type="domain" description="Protein kinase" evidence="13">
    <location>
        <begin position="524"/>
        <end position="591"/>
    </location>
</feature>
<comment type="caution">
    <text evidence="15">The sequence shown here is derived from an EMBL/GenBank/DDBJ whole genome shotgun (WGS) entry which is preliminary data.</text>
</comment>
<dbReference type="SUPFAM" id="SSF51110">
    <property type="entry name" value="alpha-D-mannose-specific plant lectins"/>
    <property type="match status" value="1"/>
</dbReference>
<evidence type="ECO:0000256" key="6">
    <source>
        <dbReference type="ARBA" id="ARBA00023157"/>
    </source>
</evidence>
<comment type="catalytic activity">
    <reaction evidence="8">
        <text>L-threonyl-[protein] + ATP = O-phospho-L-threonyl-[protein] + ADP + H(+)</text>
        <dbReference type="Rhea" id="RHEA:46608"/>
        <dbReference type="Rhea" id="RHEA-COMP:11060"/>
        <dbReference type="Rhea" id="RHEA-COMP:11605"/>
        <dbReference type="ChEBI" id="CHEBI:15378"/>
        <dbReference type="ChEBI" id="CHEBI:30013"/>
        <dbReference type="ChEBI" id="CHEBI:30616"/>
        <dbReference type="ChEBI" id="CHEBI:61977"/>
        <dbReference type="ChEBI" id="CHEBI:456216"/>
        <dbReference type="EC" id="2.7.11.1"/>
    </reaction>
</comment>
<dbReference type="Gene3D" id="2.90.10.30">
    <property type="match status" value="1"/>
</dbReference>
<dbReference type="PROSITE" id="PS50927">
    <property type="entry name" value="BULB_LECTIN"/>
    <property type="match status" value="1"/>
</dbReference>
<evidence type="ECO:0000313" key="16">
    <source>
        <dbReference type="Proteomes" id="UP000623129"/>
    </source>
</evidence>
<dbReference type="InterPro" id="IPR011009">
    <property type="entry name" value="Kinase-like_dom_sf"/>
</dbReference>
<evidence type="ECO:0000313" key="15">
    <source>
        <dbReference type="EMBL" id="KAF3340701.1"/>
    </source>
</evidence>
<keyword evidence="11" id="KW-1133">Transmembrane helix</keyword>
<dbReference type="GO" id="GO:0051707">
    <property type="term" value="P:response to other organism"/>
    <property type="evidence" value="ECO:0007669"/>
    <property type="project" value="UniProtKB-ARBA"/>
</dbReference>
<dbReference type="Pfam" id="PF07714">
    <property type="entry name" value="PK_Tyr_Ser-Thr"/>
    <property type="match status" value="1"/>
</dbReference>
<dbReference type="GO" id="GO:0004674">
    <property type="term" value="F:protein serine/threonine kinase activity"/>
    <property type="evidence" value="ECO:0007669"/>
    <property type="project" value="UniProtKB-EC"/>
</dbReference>
<evidence type="ECO:0000256" key="2">
    <source>
        <dbReference type="ARBA" id="ARBA00012513"/>
    </source>
</evidence>
<dbReference type="Pfam" id="PF01453">
    <property type="entry name" value="B_lectin"/>
    <property type="match status" value="1"/>
</dbReference>
<dbReference type="PANTHER" id="PTHR47976:SF30">
    <property type="entry name" value="RECEPTOR-LIKE SERINE_THREONINE-PROTEIN KINASE"/>
    <property type="match status" value="1"/>
</dbReference>
<feature type="binding site" evidence="10">
    <location>
        <position position="551"/>
    </location>
    <ligand>
        <name>ATP</name>
        <dbReference type="ChEBI" id="CHEBI:30616"/>
    </ligand>
</feature>
<dbReference type="InterPro" id="IPR001245">
    <property type="entry name" value="Ser-Thr/Tyr_kinase_cat_dom"/>
</dbReference>
<feature type="domain" description="Bulb-type lectin" evidence="14">
    <location>
        <begin position="64"/>
        <end position="182"/>
    </location>
</feature>
<dbReference type="Gene3D" id="3.30.200.20">
    <property type="entry name" value="Phosphorylase Kinase, domain 1"/>
    <property type="match status" value="1"/>
</dbReference>
<dbReference type="CDD" id="cd00028">
    <property type="entry name" value="B_lectin"/>
    <property type="match status" value="1"/>
</dbReference>
<dbReference type="PANTHER" id="PTHR47976">
    <property type="entry name" value="G-TYPE LECTIN S-RECEPTOR-LIKE SERINE/THREONINE-PROTEIN KINASE SD2-5"/>
    <property type="match status" value="1"/>
</dbReference>
<evidence type="ECO:0000256" key="11">
    <source>
        <dbReference type="SAM" id="Phobius"/>
    </source>
</evidence>
<comment type="catalytic activity">
    <reaction evidence="9">
        <text>L-seryl-[protein] + ATP = O-phospho-L-seryl-[protein] + ADP + H(+)</text>
        <dbReference type="Rhea" id="RHEA:17989"/>
        <dbReference type="Rhea" id="RHEA-COMP:9863"/>
        <dbReference type="Rhea" id="RHEA-COMP:11604"/>
        <dbReference type="ChEBI" id="CHEBI:15378"/>
        <dbReference type="ChEBI" id="CHEBI:29999"/>
        <dbReference type="ChEBI" id="CHEBI:30616"/>
        <dbReference type="ChEBI" id="CHEBI:83421"/>
        <dbReference type="ChEBI" id="CHEBI:456216"/>
        <dbReference type="EC" id="2.7.11.1"/>
    </reaction>
</comment>
<organism evidence="15 16">
    <name type="scientific">Carex littledalei</name>
    <dbReference type="NCBI Taxonomy" id="544730"/>
    <lineage>
        <taxon>Eukaryota</taxon>
        <taxon>Viridiplantae</taxon>
        <taxon>Streptophyta</taxon>
        <taxon>Embryophyta</taxon>
        <taxon>Tracheophyta</taxon>
        <taxon>Spermatophyta</taxon>
        <taxon>Magnoliopsida</taxon>
        <taxon>Liliopsida</taxon>
        <taxon>Poales</taxon>
        <taxon>Cyperaceae</taxon>
        <taxon>Cyperoideae</taxon>
        <taxon>Cariceae</taxon>
        <taxon>Carex</taxon>
        <taxon>Carex subgen. Euthyceras</taxon>
    </lineage>
</organism>
<accession>A0A833RRT0</accession>
<dbReference type="InterPro" id="IPR000719">
    <property type="entry name" value="Prot_kinase_dom"/>
</dbReference>
<dbReference type="InterPro" id="IPR000858">
    <property type="entry name" value="S_locus_glycoprot_dom"/>
</dbReference>
<keyword evidence="16" id="KW-1185">Reference proteome</keyword>
<evidence type="ECO:0000259" key="13">
    <source>
        <dbReference type="PROSITE" id="PS50011"/>
    </source>
</evidence>
<evidence type="ECO:0000256" key="8">
    <source>
        <dbReference type="ARBA" id="ARBA00047899"/>
    </source>
</evidence>
<dbReference type="FunFam" id="2.90.10.30:FF:000003">
    <property type="entry name" value="Os04g0303100 protein"/>
    <property type="match status" value="1"/>
</dbReference>
<dbReference type="PROSITE" id="PS00107">
    <property type="entry name" value="PROTEIN_KINASE_ATP"/>
    <property type="match status" value="1"/>
</dbReference>
<evidence type="ECO:0000256" key="10">
    <source>
        <dbReference type="PROSITE-ProRule" id="PRU10141"/>
    </source>
</evidence>
<keyword evidence="4 12" id="KW-0732">Signal</keyword>
<dbReference type="EMBL" id="SWLB01000002">
    <property type="protein sequence ID" value="KAF3340701.1"/>
    <property type="molecule type" value="Genomic_DNA"/>
</dbReference>
<evidence type="ECO:0000256" key="9">
    <source>
        <dbReference type="ARBA" id="ARBA00048679"/>
    </source>
</evidence>
<dbReference type="EC" id="2.7.11.1" evidence="2"/>
<feature type="signal peptide" evidence="12">
    <location>
        <begin position="1"/>
        <end position="26"/>
    </location>
</feature>
<sequence length="591" mass="66462">MLPQMAFTSSIAFVALLLCFSFSVNPQPENYPTKIAPASWNNSPSFKRAFTFNGGETIRSILFRLNATNGMSFATGFYCLPPCKRFFLSIYIIHASFHENGYWYESSDLPQVIWSANRAHPVSENATLQLTSKDGLTLHDSDGSRVWSTSGLDQSVAGISITEAGNLVLFDINNFPIWQSFDYPTDCLVMGQTLRGDMRITSNSSSTDLAESQFYLTLLVDGLYGYVNSNPPLVYYHYHPTPHYKFYRPSDITVDNYTFINFINGSLKLSNTNRSIIAFNFPLAISIQYMRLESDGHLRVYDYDNFQWEMVGDLFHMDDCSYPTVCGHYGICDNGQCTCPTGTLGNYFKPVDNRRADLGCTAVTNITCQDVNNHRLLDLNNVSYFNSFDNVAFDTTDEETCKKACLGDCKCKAVMFQSTNGNSLVGRCLTLPEVFSFQNIQPENQFNSTAYIKVQVVPPPSSSNVGLEEILGSTFGALLLIITLISFYILCLRRREEAEDEDVIEKLPGMPTRFTLVELRAATENFVKILGKGGFGTVFEGRWGDERIAVKRLDNVEHGKKDFLAEVETIGSIHHINLTLYYIVKQSGRKH</sequence>
<evidence type="ECO:0000256" key="7">
    <source>
        <dbReference type="ARBA" id="ARBA00023170"/>
    </source>
</evidence>
<dbReference type="InterPro" id="IPR051343">
    <property type="entry name" value="G-type_lectin_kinases/EP1-like"/>
</dbReference>
<keyword evidence="10" id="KW-0547">Nucleotide-binding</keyword>
<dbReference type="InterPro" id="IPR036426">
    <property type="entry name" value="Bulb-type_lectin_dom_sf"/>
</dbReference>
<evidence type="ECO:0000259" key="14">
    <source>
        <dbReference type="PROSITE" id="PS50927"/>
    </source>
</evidence>
<keyword evidence="11" id="KW-0472">Membrane</keyword>
<dbReference type="OrthoDB" id="1884773at2759"/>
<feature type="transmembrane region" description="Helical" evidence="11">
    <location>
        <begin position="470"/>
        <end position="491"/>
    </location>
</feature>
<dbReference type="SMART" id="SM00108">
    <property type="entry name" value="B_lectin"/>
    <property type="match status" value="1"/>
</dbReference>
<dbReference type="GO" id="GO:0048544">
    <property type="term" value="P:recognition of pollen"/>
    <property type="evidence" value="ECO:0007669"/>
    <property type="project" value="InterPro"/>
</dbReference>
<comment type="subcellular location">
    <subcellularLocation>
        <location evidence="1">Membrane</location>
        <topology evidence="1">Single-pass type I membrane protein</topology>
    </subcellularLocation>
</comment>
<dbReference type="Proteomes" id="UP000623129">
    <property type="component" value="Unassembled WGS sequence"/>
</dbReference>
<evidence type="ECO:0000256" key="12">
    <source>
        <dbReference type="SAM" id="SignalP"/>
    </source>
</evidence>
<keyword evidence="7" id="KW-0675">Receptor</keyword>
<reference evidence="15" key="1">
    <citation type="submission" date="2020-01" db="EMBL/GenBank/DDBJ databases">
        <title>Genome sequence of Kobresia littledalei, the first chromosome-level genome in the family Cyperaceae.</title>
        <authorList>
            <person name="Qu G."/>
        </authorList>
    </citation>
    <scope>NUCLEOTIDE SEQUENCE</scope>
    <source>
        <strain evidence="15">C.B.Clarke</strain>
        <tissue evidence="15">Leaf</tissue>
    </source>
</reference>
<dbReference type="Pfam" id="PF00954">
    <property type="entry name" value="S_locus_glycop"/>
    <property type="match status" value="1"/>
</dbReference>
<proteinExistence type="predicted"/>
<dbReference type="PROSITE" id="PS50011">
    <property type="entry name" value="PROTEIN_KINASE_DOM"/>
    <property type="match status" value="1"/>
</dbReference>
<dbReference type="SUPFAM" id="SSF56112">
    <property type="entry name" value="Protein kinase-like (PK-like)"/>
    <property type="match status" value="1"/>
</dbReference>
<evidence type="ECO:0000256" key="5">
    <source>
        <dbReference type="ARBA" id="ARBA00022734"/>
    </source>
</evidence>
<dbReference type="CDD" id="cd01098">
    <property type="entry name" value="PAN_AP_plant"/>
    <property type="match status" value="1"/>
</dbReference>
<gene>
    <name evidence="15" type="ORF">FCM35_KLT09545</name>
</gene>
<dbReference type="AlphaFoldDB" id="A0A833RRT0"/>
<feature type="chain" id="PRO_5032456106" description="non-specific serine/threonine protein kinase" evidence="12">
    <location>
        <begin position="27"/>
        <end position="591"/>
    </location>
</feature>
<protein>
    <recommendedName>
        <fullName evidence="2">non-specific serine/threonine protein kinase</fullName>
        <ecNumber evidence="2">2.7.11.1</ecNumber>
    </recommendedName>
</protein>
<keyword evidence="11" id="KW-0812">Transmembrane</keyword>
<evidence type="ECO:0000256" key="1">
    <source>
        <dbReference type="ARBA" id="ARBA00004479"/>
    </source>
</evidence>
<dbReference type="InterPro" id="IPR017441">
    <property type="entry name" value="Protein_kinase_ATP_BS"/>
</dbReference>
<dbReference type="GO" id="GO:0016020">
    <property type="term" value="C:membrane"/>
    <property type="evidence" value="ECO:0007669"/>
    <property type="project" value="UniProtKB-SubCell"/>
</dbReference>
<keyword evidence="10" id="KW-0067">ATP-binding</keyword>